<gene>
    <name evidence="1" type="ORF">rCG_48105</name>
</gene>
<name>A6HZ49_RAT</name>
<evidence type="ECO:0000313" key="2">
    <source>
        <dbReference type="Proteomes" id="UP000234681"/>
    </source>
</evidence>
<protein>
    <submittedName>
        <fullName evidence="1">RCG48105</fullName>
    </submittedName>
</protein>
<organism evidence="1 2">
    <name type="scientific">Rattus norvegicus</name>
    <name type="common">Rat</name>
    <dbReference type="NCBI Taxonomy" id="10116"/>
    <lineage>
        <taxon>Eukaryota</taxon>
        <taxon>Metazoa</taxon>
        <taxon>Chordata</taxon>
        <taxon>Craniata</taxon>
        <taxon>Vertebrata</taxon>
        <taxon>Euteleostomi</taxon>
        <taxon>Mammalia</taxon>
        <taxon>Eutheria</taxon>
        <taxon>Euarchontoglires</taxon>
        <taxon>Glires</taxon>
        <taxon>Rodentia</taxon>
        <taxon>Myomorpha</taxon>
        <taxon>Muroidea</taxon>
        <taxon>Muridae</taxon>
        <taxon>Murinae</taxon>
        <taxon>Rattus</taxon>
    </lineage>
</organism>
<dbReference type="AlphaFoldDB" id="A6HZ49"/>
<proteinExistence type="predicted"/>
<accession>A6HZ49</accession>
<evidence type="ECO:0000313" key="1">
    <source>
        <dbReference type="EMBL" id="EDM12480.1"/>
    </source>
</evidence>
<reference evidence="2" key="1">
    <citation type="submission" date="2005-09" db="EMBL/GenBank/DDBJ databases">
        <authorList>
            <person name="Mural R.J."/>
            <person name="Li P.W."/>
            <person name="Adams M.D."/>
            <person name="Amanatides P.G."/>
            <person name="Baden-Tillson H."/>
            <person name="Barnstead M."/>
            <person name="Chin S.H."/>
            <person name="Dew I."/>
            <person name="Evans C.A."/>
            <person name="Ferriera S."/>
            <person name="Flanigan M."/>
            <person name="Fosler C."/>
            <person name="Glodek A."/>
            <person name="Gu Z."/>
            <person name="Holt R.A."/>
            <person name="Jennings D."/>
            <person name="Kraft C.L."/>
            <person name="Lu F."/>
            <person name="Nguyen T."/>
            <person name="Nusskern D.R."/>
            <person name="Pfannkoch C.M."/>
            <person name="Sitter C."/>
            <person name="Sutton G.G."/>
            <person name="Venter J.C."/>
            <person name="Wang Z."/>
            <person name="Woodage T."/>
            <person name="Zheng X.H."/>
            <person name="Zhong F."/>
        </authorList>
    </citation>
    <scope>NUCLEOTIDE SEQUENCE [LARGE SCALE GENOMIC DNA]</scope>
    <source>
        <strain>BN</strain>
        <strain evidence="2">Sprague-Dawley</strain>
    </source>
</reference>
<feature type="non-terminal residue" evidence="1">
    <location>
        <position position="88"/>
    </location>
</feature>
<dbReference type="EMBL" id="CH473953">
    <property type="protein sequence ID" value="EDM12480.1"/>
    <property type="molecule type" value="Genomic_DNA"/>
</dbReference>
<dbReference type="Proteomes" id="UP000234681">
    <property type="component" value="Chromosome 1"/>
</dbReference>
<sequence length="88" mass="10081">MLQRSSRGFRMWWSQWVSSTVTSSNDMTWQWGLTDPQGPHACLVPKDDRRAIRSPGTRVTILERSPKEQKKMRKGAKVISSLGPLQLI</sequence>